<dbReference type="RefSeq" id="WP_141353244.1">
    <property type="nucleotide sequence ID" value="NZ_BJNV01000050.1"/>
</dbReference>
<feature type="domain" description="FAD-binding" evidence="8">
    <location>
        <begin position="5"/>
        <end position="331"/>
    </location>
</feature>
<evidence type="ECO:0000313" key="10">
    <source>
        <dbReference type="Proteomes" id="UP000318422"/>
    </source>
</evidence>
<comment type="similarity">
    <text evidence="3">Belongs to the UbiH/COQ6 family.</text>
</comment>
<name>A0A4Y4CYA9_ZOORA</name>
<evidence type="ECO:0000256" key="6">
    <source>
        <dbReference type="ARBA" id="ARBA00023002"/>
    </source>
</evidence>
<dbReference type="AlphaFoldDB" id="A0A4Y4CYA9"/>
<evidence type="ECO:0000256" key="7">
    <source>
        <dbReference type="ARBA" id="ARBA00023033"/>
    </source>
</evidence>
<dbReference type="NCBIfam" id="TIGR01988">
    <property type="entry name" value="Ubi-OHases"/>
    <property type="match status" value="1"/>
</dbReference>
<dbReference type="Gene3D" id="3.50.50.60">
    <property type="entry name" value="FAD/NAD(P)-binding domain"/>
    <property type="match status" value="2"/>
</dbReference>
<evidence type="ECO:0000256" key="3">
    <source>
        <dbReference type="ARBA" id="ARBA00005349"/>
    </source>
</evidence>
<comment type="pathway">
    <text evidence="2">Cofactor biosynthesis; ubiquinone biosynthesis.</text>
</comment>
<reference evidence="9 10" key="1">
    <citation type="submission" date="2019-06" db="EMBL/GenBank/DDBJ databases">
        <title>Whole genome shotgun sequence of Zoogloea ramigera NBRC 15342.</title>
        <authorList>
            <person name="Hosoyama A."/>
            <person name="Uohara A."/>
            <person name="Ohji S."/>
            <person name="Ichikawa N."/>
        </authorList>
    </citation>
    <scope>NUCLEOTIDE SEQUENCE [LARGE SCALE GENOMIC DNA]</scope>
    <source>
        <strain evidence="9 10">NBRC 15342</strain>
    </source>
</reference>
<comment type="cofactor">
    <cofactor evidence="1">
        <name>FAD</name>
        <dbReference type="ChEBI" id="CHEBI:57692"/>
    </cofactor>
</comment>
<evidence type="ECO:0000259" key="8">
    <source>
        <dbReference type="Pfam" id="PF01494"/>
    </source>
</evidence>
<comment type="caution">
    <text evidence="9">The sequence shown here is derived from an EMBL/GenBank/DDBJ whole genome shotgun (WGS) entry which is preliminary data.</text>
</comment>
<dbReference type="EMBL" id="BJNV01000050">
    <property type="protein sequence ID" value="GEC96689.1"/>
    <property type="molecule type" value="Genomic_DNA"/>
</dbReference>
<dbReference type="InterPro" id="IPR036188">
    <property type="entry name" value="FAD/NAD-bd_sf"/>
</dbReference>
<keyword evidence="4" id="KW-0285">Flavoprotein</keyword>
<keyword evidence="10" id="KW-1185">Reference proteome</keyword>
<dbReference type="PANTHER" id="PTHR43876:SF8">
    <property type="entry name" value="2-OCTAPRENYL-6-METHOXYPHENOL HYDROXYLASE"/>
    <property type="match status" value="1"/>
</dbReference>
<gene>
    <name evidence="9" type="primary">ubiH</name>
    <name evidence="9" type="ORF">ZRA01_27620</name>
</gene>
<keyword evidence="5" id="KW-0274">FAD</keyword>
<keyword evidence="7" id="KW-0503">Monooxygenase</keyword>
<dbReference type="GO" id="GO:0008681">
    <property type="term" value="F:2-octaprenyl-6-methoxyphenol hydroxylase activity"/>
    <property type="evidence" value="ECO:0007669"/>
    <property type="project" value="TreeGrafter"/>
</dbReference>
<dbReference type="Proteomes" id="UP000318422">
    <property type="component" value="Unassembled WGS sequence"/>
</dbReference>
<organism evidence="9 10">
    <name type="scientific">Zoogloea ramigera</name>
    <dbReference type="NCBI Taxonomy" id="350"/>
    <lineage>
        <taxon>Bacteria</taxon>
        <taxon>Pseudomonadati</taxon>
        <taxon>Pseudomonadota</taxon>
        <taxon>Betaproteobacteria</taxon>
        <taxon>Rhodocyclales</taxon>
        <taxon>Zoogloeaceae</taxon>
        <taxon>Zoogloea</taxon>
    </lineage>
</organism>
<protein>
    <submittedName>
        <fullName evidence="9">2-octaprenyl-6-methoxyphenyl hydroxylase</fullName>
    </submittedName>
</protein>
<dbReference type="InterPro" id="IPR010971">
    <property type="entry name" value="UbiH/COQ6"/>
</dbReference>
<dbReference type="UniPathway" id="UPA00232"/>
<dbReference type="InterPro" id="IPR051205">
    <property type="entry name" value="UbiH/COQ6_monooxygenase"/>
</dbReference>
<accession>A0A4Y4CYA9</accession>
<dbReference type="PRINTS" id="PR00420">
    <property type="entry name" value="RNGMNOXGNASE"/>
</dbReference>
<dbReference type="GO" id="GO:0006744">
    <property type="term" value="P:ubiquinone biosynthetic process"/>
    <property type="evidence" value="ECO:0007669"/>
    <property type="project" value="UniProtKB-UniPathway"/>
</dbReference>
<evidence type="ECO:0000256" key="2">
    <source>
        <dbReference type="ARBA" id="ARBA00004749"/>
    </source>
</evidence>
<dbReference type="SUPFAM" id="SSF51905">
    <property type="entry name" value="FAD/NAD(P)-binding domain"/>
    <property type="match status" value="1"/>
</dbReference>
<evidence type="ECO:0000256" key="5">
    <source>
        <dbReference type="ARBA" id="ARBA00022827"/>
    </source>
</evidence>
<keyword evidence="6" id="KW-0560">Oxidoreductase</keyword>
<dbReference type="OrthoDB" id="9769565at2"/>
<dbReference type="GO" id="GO:0071949">
    <property type="term" value="F:FAD binding"/>
    <property type="evidence" value="ECO:0007669"/>
    <property type="project" value="InterPro"/>
</dbReference>
<dbReference type="Pfam" id="PF01494">
    <property type="entry name" value="FAD_binding_3"/>
    <property type="match status" value="1"/>
</dbReference>
<proteinExistence type="inferred from homology"/>
<dbReference type="InterPro" id="IPR002938">
    <property type="entry name" value="FAD-bd"/>
</dbReference>
<dbReference type="PANTHER" id="PTHR43876">
    <property type="entry name" value="UBIQUINONE BIOSYNTHESIS MONOOXYGENASE COQ6, MITOCHONDRIAL"/>
    <property type="match status" value="1"/>
</dbReference>
<evidence type="ECO:0000256" key="1">
    <source>
        <dbReference type="ARBA" id="ARBA00001974"/>
    </source>
</evidence>
<sequence>MPRHDLIIVGAGPVGMTLALALKDSGLDILLVDARARGAARHDPRVLALSHGSRLTLERLGIWPQLQATPIETIHISQQGRLGRSLLTAADYGLPAMGYVVAAGNLAAALDDALAAAGIPIQGDSPVSSLTAGADNVTLKLADGTLEARLVACAEGSIQGSDAPELVERDYAQHAVISVATPVEGHAHRAWERFTPQGPLAVLPCGSDCAIVHTASPAEADALMAEGDDAYRARLQAHFGERLHFASVGPRARYPLLLRYRPDPVGPRTVWLGNAAQTLHPVAGQGYNLALRDVWALAQVLLRADGDPGAPDTLARYASERRLDRQGTIRFTDGLVRLFSNAITPLAHARGAGLFALDLLPPARHFVAKRMMFGARAWP</sequence>
<evidence type="ECO:0000256" key="4">
    <source>
        <dbReference type="ARBA" id="ARBA00022630"/>
    </source>
</evidence>
<evidence type="ECO:0000313" key="9">
    <source>
        <dbReference type="EMBL" id="GEC96689.1"/>
    </source>
</evidence>